<dbReference type="Proteomes" id="UP000683575">
    <property type="component" value="Chromosome"/>
</dbReference>
<gene>
    <name evidence="2" type="ORF">KRR39_20850</name>
</gene>
<protein>
    <recommendedName>
        <fullName evidence="4">Secreted protein</fullName>
    </recommendedName>
</protein>
<dbReference type="RefSeq" id="WP_216939319.1">
    <property type="nucleotide sequence ID" value="NZ_CP077062.1"/>
</dbReference>
<feature type="signal peptide" evidence="1">
    <location>
        <begin position="1"/>
        <end position="20"/>
    </location>
</feature>
<dbReference type="KEGG" id="nps:KRR39_20850"/>
<dbReference type="PROSITE" id="PS51257">
    <property type="entry name" value="PROKAR_LIPOPROTEIN"/>
    <property type="match status" value="1"/>
</dbReference>
<evidence type="ECO:0008006" key="4">
    <source>
        <dbReference type="Google" id="ProtNLM"/>
    </source>
</evidence>
<evidence type="ECO:0000256" key="1">
    <source>
        <dbReference type="SAM" id="SignalP"/>
    </source>
</evidence>
<dbReference type="EMBL" id="CP077062">
    <property type="protein sequence ID" value="QWZ07809.1"/>
    <property type="molecule type" value="Genomic_DNA"/>
</dbReference>
<keyword evidence="3" id="KW-1185">Reference proteome</keyword>
<evidence type="ECO:0000313" key="3">
    <source>
        <dbReference type="Proteomes" id="UP000683575"/>
    </source>
</evidence>
<name>A0A975SYY5_9ACTN</name>
<proteinExistence type="predicted"/>
<evidence type="ECO:0000313" key="2">
    <source>
        <dbReference type="EMBL" id="QWZ07809.1"/>
    </source>
</evidence>
<organism evidence="2 3">
    <name type="scientific">Nocardioides panacis</name>
    <dbReference type="NCBI Taxonomy" id="2849501"/>
    <lineage>
        <taxon>Bacteria</taxon>
        <taxon>Bacillati</taxon>
        <taxon>Actinomycetota</taxon>
        <taxon>Actinomycetes</taxon>
        <taxon>Propionibacteriales</taxon>
        <taxon>Nocardioidaceae</taxon>
        <taxon>Nocardioides</taxon>
    </lineage>
</organism>
<keyword evidence="1" id="KW-0732">Signal</keyword>
<reference evidence="2" key="1">
    <citation type="submission" date="2021-06" db="EMBL/GenBank/DDBJ databases">
        <title>Complete genome sequence of Nocardioides sp. G188.</title>
        <authorList>
            <person name="Im W.-T."/>
        </authorList>
    </citation>
    <scope>NUCLEOTIDE SEQUENCE</scope>
    <source>
        <strain evidence="2">G188</strain>
    </source>
</reference>
<feature type="chain" id="PRO_5036926225" description="Secreted protein" evidence="1">
    <location>
        <begin position="21"/>
        <end position="197"/>
    </location>
</feature>
<sequence>MRIRTGLAALGLAVSPLAVAAPTSAVTTPALYSCTRVAQHRPATLQLACGDGNGYFDRVQWSQWTQTYATATARQWVNDCKPNCANGHYTKRRVPLRLYAPTTLDFQRYFSKILVGGADGYREPLPRPRRGCATNAEYERVQNGDTQARVSHIFGTTGIDGASHRSYRYCRSGPGYAIYAEIWYENGRVVDKHWSDD</sequence>
<dbReference type="AlphaFoldDB" id="A0A975SYY5"/>
<accession>A0A975SYY5</accession>